<evidence type="ECO:0000256" key="5">
    <source>
        <dbReference type="ARBA" id="ARBA00022842"/>
    </source>
</evidence>
<dbReference type="Proteomes" id="UP001501521">
    <property type="component" value="Unassembled WGS sequence"/>
</dbReference>
<feature type="domain" description="Nudix hydrolase" evidence="7">
    <location>
        <begin position="31"/>
        <end position="170"/>
    </location>
</feature>
<dbReference type="EMBL" id="BAABLV010000008">
    <property type="protein sequence ID" value="GAA4890722.1"/>
    <property type="molecule type" value="Genomic_DNA"/>
</dbReference>
<sequence length="211" mass="23154">MTSERVFGRLRDALEHPQEVRQIGIDRTPRGERSAAVLALFTDDGDPSLTFITRSTTMRRHAGQIALPGGAVDATDVDRAHTALREANEEIGLDPAHVTVIGQLPALWVPASRYDVTTVVGAWPGGAELTVVDPREVAEVHHYRVSELTAPETRVMGRHPSGFLGPSFVLGDQFIWGLTGHLVDWVLDLAGWSLPWDRGRVADVPARFLRD</sequence>
<dbReference type="SUPFAM" id="SSF55811">
    <property type="entry name" value="Nudix"/>
    <property type="match status" value="1"/>
</dbReference>
<evidence type="ECO:0000313" key="9">
    <source>
        <dbReference type="Proteomes" id="UP001501521"/>
    </source>
</evidence>
<comment type="caution">
    <text evidence="8">The sequence shown here is derived from an EMBL/GenBank/DDBJ whole genome shotgun (WGS) entry which is preliminary data.</text>
</comment>
<name>A0ABP9EZQ7_9ACTN</name>
<dbReference type="InterPro" id="IPR045121">
    <property type="entry name" value="CoAse"/>
</dbReference>
<comment type="cofactor">
    <cofactor evidence="1">
        <name>Mn(2+)</name>
        <dbReference type="ChEBI" id="CHEBI:29035"/>
    </cofactor>
</comment>
<dbReference type="CDD" id="cd03426">
    <property type="entry name" value="NUDIX_CoAse_Nudt7"/>
    <property type="match status" value="1"/>
</dbReference>
<evidence type="ECO:0000256" key="1">
    <source>
        <dbReference type="ARBA" id="ARBA00001936"/>
    </source>
</evidence>
<protein>
    <recommendedName>
        <fullName evidence="7">Nudix hydrolase domain-containing protein</fullName>
    </recommendedName>
</protein>
<keyword evidence="3" id="KW-0479">Metal-binding</keyword>
<comment type="cofactor">
    <cofactor evidence="2">
        <name>Mg(2+)</name>
        <dbReference type="ChEBI" id="CHEBI:18420"/>
    </cofactor>
</comment>
<dbReference type="Pfam" id="PF00293">
    <property type="entry name" value="NUDIX"/>
    <property type="match status" value="1"/>
</dbReference>
<keyword evidence="4" id="KW-0378">Hydrolase</keyword>
<evidence type="ECO:0000256" key="3">
    <source>
        <dbReference type="ARBA" id="ARBA00022723"/>
    </source>
</evidence>
<dbReference type="InterPro" id="IPR015797">
    <property type="entry name" value="NUDIX_hydrolase-like_dom_sf"/>
</dbReference>
<evidence type="ECO:0000256" key="2">
    <source>
        <dbReference type="ARBA" id="ARBA00001946"/>
    </source>
</evidence>
<dbReference type="PANTHER" id="PTHR12992">
    <property type="entry name" value="NUDIX HYDROLASE"/>
    <property type="match status" value="1"/>
</dbReference>
<dbReference type="Gene3D" id="3.90.79.10">
    <property type="entry name" value="Nucleoside Triphosphate Pyrophosphohydrolase"/>
    <property type="match status" value="1"/>
</dbReference>
<reference evidence="9" key="1">
    <citation type="journal article" date="2019" name="Int. J. Syst. Evol. Microbiol.">
        <title>The Global Catalogue of Microorganisms (GCM) 10K type strain sequencing project: providing services to taxonomists for standard genome sequencing and annotation.</title>
        <authorList>
            <consortium name="The Broad Institute Genomics Platform"/>
            <consortium name="The Broad Institute Genome Sequencing Center for Infectious Disease"/>
            <person name="Wu L."/>
            <person name="Ma J."/>
        </authorList>
    </citation>
    <scope>NUCLEOTIDE SEQUENCE [LARGE SCALE GENOMIC DNA]</scope>
    <source>
        <strain evidence="9">JCM 19125</strain>
    </source>
</reference>
<gene>
    <name evidence="8" type="ORF">GCM10025789_04100</name>
</gene>
<accession>A0ABP9EZQ7</accession>
<evidence type="ECO:0000313" key="8">
    <source>
        <dbReference type="EMBL" id="GAA4890722.1"/>
    </source>
</evidence>
<dbReference type="RefSeq" id="WP_345578236.1">
    <property type="nucleotide sequence ID" value="NZ_BAABLV010000008.1"/>
</dbReference>
<dbReference type="PROSITE" id="PS51462">
    <property type="entry name" value="NUDIX"/>
    <property type="match status" value="1"/>
</dbReference>
<dbReference type="PANTHER" id="PTHR12992:SF11">
    <property type="entry name" value="MITOCHONDRIAL COENZYME A DIPHOSPHATASE NUDT8"/>
    <property type="match status" value="1"/>
</dbReference>
<evidence type="ECO:0000259" key="7">
    <source>
        <dbReference type="PROSITE" id="PS51462"/>
    </source>
</evidence>
<evidence type="ECO:0000256" key="4">
    <source>
        <dbReference type="ARBA" id="ARBA00022801"/>
    </source>
</evidence>
<keyword evidence="5" id="KW-0460">Magnesium</keyword>
<keyword evidence="6" id="KW-0464">Manganese</keyword>
<evidence type="ECO:0000256" key="6">
    <source>
        <dbReference type="ARBA" id="ARBA00023211"/>
    </source>
</evidence>
<keyword evidence="9" id="KW-1185">Reference proteome</keyword>
<dbReference type="InterPro" id="IPR000086">
    <property type="entry name" value="NUDIX_hydrolase_dom"/>
</dbReference>
<proteinExistence type="predicted"/>
<organism evidence="8 9">
    <name type="scientific">Tessaracoccus lubricantis</name>
    <dbReference type="NCBI Taxonomy" id="545543"/>
    <lineage>
        <taxon>Bacteria</taxon>
        <taxon>Bacillati</taxon>
        <taxon>Actinomycetota</taxon>
        <taxon>Actinomycetes</taxon>
        <taxon>Propionibacteriales</taxon>
        <taxon>Propionibacteriaceae</taxon>
        <taxon>Tessaracoccus</taxon>
    </lineage>
</organism>